<comment type="similarity">
    <text evidence="1">Belongs to the beta-lactamase family.</text>
</comment>
<sequence length="596" mass="65030">MQLFKVLAILEVVALTLGCHPEGPPVPRPRRLKQSTTFQQALSGLSKTLDNALAGKIKAGFDIHNISFSIGITSFDQPQSDPLVWEYHHLSPANVNGTKSIDKHSQYLIGSISKAITDTLLLRSGINYDDPVTKYLPSLANNESLIAWEDITLRALAGQVAGVVPNYGFSEFYYLKDYFEYLGFPLLTNSSYPECGVTAMDTGGCNKEQLLQGMLISDPVAPPQTRPVYSNIAFTLLAYAVEEYTGKTYSQLIRELSLALNMPLTRPSPGNDTLAVIPAVPNNWGSDYGDGVAGGGLVSTVADLSSYMHAILTKSPALATPTKIRAWLKPHTFTGATGFQGSPWEIFRPNPALLFPTTYNATSHTGGHTVTITGKDGVAYNYRSRISLLDTYGLGLTILTAGDQSALPILFKAVISTLIPAIDATALEQAAEEYSGVYVENNATSNLTANATVVMDGPSLRLLGLTRNGKDIILGLNEIWKYSLSPLLAAEMAKTTGVYRIYPAEIYREEVINGRMVVKEDWRFEWGLEENSEMETDLPGRGISEGECKSWKLVDWLYYGGQSVDRLVFVKDGETGEVVGLEVPFLRTGVLEKKRG</sequence>
<evidence type="ECO:0000256" key="1">
    <source>
        <dbReference type="ARBA" id="ARBA00038473"/>
    </source>
</evidence>
<dbReference type="PANTHER" id="PTHR22935">
    <property type="entry name" value="PENICILLIN-BINDING PROTEIN"/>
    <property type="match status" value="1"/>
</dbReference>
<dbReference type="RefSeq" id="XP_070919717.1">
    <property type="nucleotide sequence ID" value="XM_071063616.1"/>
</dbReference>
<dbReference type="InterPro" id="IPR001466">
    <property type="entry name" value="Beta-lactam-related"/>
</dbReference>
<proteinExistence type="inferred from homology"/>
<feature type="domain" description="Beta-lactamase-related" evidence="3">
    <location>
        <begin position="89"/>
        <end position="405"/>
    </location>
</feature>
<dbReference type="Pfam" id="PF26335">
    <property type="entry name" value="ARB_00930_C"/>
    <property type="match status" value="1"/>
</dbReference>
<accession>A0ABQ0GJP6</accession>
<evidence type="ECO:0000256" key="2">
    <source>
        <dbReference type="SAM" id="SignalP"/>
    </source>
</evidence>
<dbReference type="Gene3D" id="3.40.710.10">
    <property type="entry name" value="DD-peptidase/beta-lactamase superfamily"/>
    <property type="match status" value="1"/>
</dbReference>
<evidence type="ECO:0000313" key="5">
    <source>
        <dbReference type="EMBL" id="GAB1317986.1"/>
    </source>
</evidence>
<feature type="signal peptide" evidence="2">
    <location>
        <begin position="1"/>
        <end position="18"/>
    </location>
</feature>
<feature type="domain" description="Beta-lactamase-like ARB-00930-like C-terminal" evidence="4">
    <location>
        <begin position="427"/>
        <end position="592"/>
    </location>
</feature>
<dbReference type="SUPFAM" id="SSF56601">
    <property type="entry name" value="beta-lactamase/transpeptidase-like"/>
    <property type="match status" value="1"/>
</dbReference>
<comment type="caution">
    <text evidence="5">The sequence shown here is derived from an EMBL/GenBank/DDBJ whole genome shotgun (WGS) entry which is preliminary data.</text>
</comment>
<gene>
    <name evidence="5" type="ORF">MFIFM68171_08196</name>
</gene>
<feature type="chain" id="PRO_5047361606" evidence="2">
    <location>
        <begin position="19"/>
        <end position="596"/>
    </location>
</feature>
<name>A0ABQ0GJP6_9PEZI</name>
<keyword evidence="6" id="KW-1185">Reference proteome</keyword>
<dbReference type="InterPro" id="IPR012338">
    <property type="entry name" value="Beta-lactam/transpept-like"/>
</dbReference>
<dbReference type="Proteomes" id="UP001628179">
    <property type="component" value="Unassembled WGS sequence"/>
</dbReference>
<dbReference type="InterPro" id="IPR058664">
    <property type="entry name" value="ARB_00930-like_C"/>
</dbReference>
<evidence type="ECO:0000259" key="4">
    <source>
        <dbReference type="Pfam" id="PF26335"/>
    </source>
</evidence>
<evidence type="ECO:0000259" key="3">
    <source>
        <dbReference type="Pfam" id="PF00144"/>
    </source>
</evidence>
<dbReference type="Pfam" id="PF00144">
    <property type="entry name" value="Beta-lactamase"/>
    <property type="match status" value="1"/>
</dbReference>
<dbReference type="InterPro" id="IPR051478">
    <property type="entry name" value="Beta-lactamase-like_AB/R"/>
</dbReference>
<keyword evidence="2" id="KW-0732">Signal</keyword>
<dbReference type="EMBL" id="BAAFSV010000004">
    <property type="protein sequence ID" value="GAB1317986.1"/>
    <property type="molecule type" value="Genomic_DNA"/>
</dbReference>
<dbReference type="GeneID" id="98178939"/>
<dbReference type="PANTHER" id="PTHR22935:SF95">
    <property type="entry name" value="BETA-LACTAMASE-LIKE 1-RELATED"/>
    <property type="match status" value="1"/>
</dbReference>
<reference evidence="5 6" key="1">
    <citation type="submission" date="2024-09" db="EMBL/GenBank/DDBJ databases">
        <title>Itraconazole resistance in Madurella fahalii resulting from another homologue of gene encoding cytochrome P450 14-alpha sterol demethylase (CYP51).</title>
        <authorList>
            <person name="Yoshioka I."/>
            <person name="Fahal A.H."/>
            <person name="Kaneko S."/>
            <person name="Yaguchi T."/>
        </authorList>
    </citation>
    <scope>NUCLEOTIDE SEQUENCE [LARGE SCALE GENOMIC DNA]</scope>
    <source>
        <strain evidence="5 6">IFM 68171</strain>
    </source>
</reference>
<organism evidence="5 6">
    <name type="scientific">Madurella fahalii</name>
    <dbReference type="NCBI Taxonomy" id="1157608"/>
    <lineage>
        <taxon>Eukaryota</taxon>
        <taxon>Fungi</taxon>
        <taxon>Dikarya</taxon>
        <taxon>Ascomycota</taxon>
        <taxon>Pezizomycotina</taxon>
        <taxon>Sordariomycetes</taxon>
        <taxon>Sordariomycetidae</taxon>
        <taxon>Sordariales</taxon>
        <taxon>Sordariales incertae sedis</taxon>
        <taxon>Madurella</taxon>
    </lineage>
</organism>
<evidence type="ECO:0000313" key="6">
    <source>
        <dbReference type="Proteomes" id="UP001628179"/>
    </source>
</evidence>
<protein>
    <submittedName>
        <fullName evidence="5">Beta-lactamase-like protein 2</fullName>
    </submittedName>
</protein>